<feature type="region of interest" description="Disordered" evidence="1">
    <location>
        <begin position="1"/>
        <end position="34"/>
    </location>
</feature>
<comment type="caution">
    <text evidence="4">The sequence shown here is derived from an EMBL/GenBank/DDBJ whole genome shotgun (WGS) entry which is preliminary data.</text>
</comment>
<protein>
    <recommendedName>
        <fullName evidence="3">MATH domain-containing protein</fullName>
    </recommendedName>
</protein>
<keyword evidence="2" id="KW-0812">Transmembrane</keyword>
<dbReference type="PANTHER" id="PTHR46162">
    <property type="entry name" value="TRAF-LIKE FAMILY PROTEIN"/>
    <property type="match status" value="1"/>
</dbReference>
<keyword evidence="2" id="KW-1133">Transmembrane helix</keyword>
<dbReference type="EMBL" id="JAVXUP010002168">
    <property type="protein sequence ID" value="KAK3005118.1"/>
    <property type="molecule type" value="Genomic_DNA"/>
</dbReference>
<dbReference type="PROSITE" id="PS50144">
    <property type="entry name" value="MATH"/>
    <property type="match status" value="1"/>
</dbReference>
<dbReference type="PANTHER" id="PTHR46162:SF48">
    <property type="entry name" value="MATH DOMAIN-CONTAINING PROTEIN"/>
    <property type="match status" value="1"/>
</dbReference>
<dbReference type="InterPro" id="IPR002083">
    <property type="entry name" value="MATH/TRAF_dom"/>
</dbReference>
<keyword evidence="5" id="KW-1185">Reference proteome</keyword>
<evidence type="ECO:0000256" key="2">
    <source>
        <dbReference type="SAM" id="Phobius"/>
    </source>
</evidence>
<keyword evidence="2" id="KW-0472">Membrane</keyword>
<feature type="domain" description="MATH" evidence="3">
    <location>
        <begin position="157"/>
        <end position="271"/>
    </location>
</feature>
<dbReference type="Gene3D" id="2.60.210.10">
    <property type="entry name" value="Apoptosis, Tumor Necrosis Factor Receptor Associated Protein 2, Chain A"/>
    <property type="match status" value="1"/>
</dbReference>
<gene>
    <name evidence="4" type="ORF">RJ639_016508</name>
</gene>
<dbReference type="Pfam" id="PF22486">
    <property type="entry name" value="MATH_2"/>
    <property type="match status" value="1"/>
</dbReference>
<evidence type="ECO:0000313" key="4">
    <source>
        <dbReference type="EMBL" id="KAK3005118.1"/>
    </source>
</evidence>
<reference evidence="4" key="1">
    <citation type="submission" date="2022-12" db="EMBL/GenBank/DDBJ databases">
        <title>Draft genome assemblies for two species of Escallonia (Escalloniales).</title>
        <authorList>
            <person name="Chanderbali A."/>
            <person name="Dervinis C."/>
            <person name="Anghel I."/>
            <person name="Soltis D."/>
            <person name="Soltis P."/>
            <person name="Zapata F."/>
        </authorList>
    </citation>
    <scope>NUCLEOTIDE SEQUENCE</scope>
    <source>
        <strain evidence="4">UCBG64.0493</strain>
        <tissue evidence="4">Leaf</tissue>
    </source>
</reference>
<organism evidence="4 5">
    <name type="scientific">Escallonia herrerae</name>
    <dbReference type="NCBI Taxonomy" id="1293975"/>
    <lineage>
        <taxon>Eukaryota</taxon>
        <taxon>Viridiplantae</taxon>
        <taxon>Streptophyta</taxon>
        <taxon>Embryophyta</taxon>
        <taxon>Tracheophyta</taxon>
        <taxon>Spermatophyta</taxon>
        <taxon>Magnoliopsida</taxon>
        <taxon>eudicotyledons</taxon>
        <taxon>Gunneridae</taxon>
        <taxon>Pentapetalae</taxon>
        <taxon>asterids</taxon>
        <taxon>campanulids</taxon>
        <taxon>Escalloniales</taxon>
        <taxon>Escalloniaceae</taxon>
        <taxon>Escallonia</taxon>
    </lineage>
</organism>
<dbReference type="SUPFAM" id="SSF49599">
    <property type="entry name" value="TRAF domain-like"/>
    <property type="match status" value="1"/>
</dbReference>
<sequence>MRRKNVAEPGTSHWSKKEKEKGVGSMPAWFETQPQEKPERAPLYLFCSKKFFEEHLLKLEFVAQGTGQKKMDEGMRRDSTDQIKEIEYQPSADSRLNEVNDSIQGPDWFIKMKENQIESSLQQMQLGRQLVGRDNNELQRYSITQSGVVKTLQDVPSVQYQVTINNFSVLQSSKLEKYETGLFEACNHKWKLSLYPNGNTNRGGKDHLSLYLEIATKNLPRGWKVEVNMKLLVYDHKRDKFWAFQELIVFFGLITSQKFLLMPKILITFVMAFGMILTPIYSLSMSKKAEVFKKLRPNQTKFN</sequence>
<accession>A0AA88VDR1</accession>
<evidence type="ECO:0000313" key="5">
    <source>
        <dbReference type="Proteomes" id="UP001188597"/>
    </source>
</evidence>
<name>A0AA88VDR1_9ASTE</name>
<dbReference type="AlphaFoldDB" id="A0AA88VDR1"/>
<proteinExistence type="predicted"/>
<dbReference type="InterPro" id="IPR008974">
    <property type="entry name" value="TRAF-like"/>
</dbReference>
<dbReference type="CDD" id="cd00121">
    <property type="entry name" value="MATH"/>
    <property type="match status" value="1"/>
</dbReference>
<feature type="transmembrane region" description="Helical" evidence="2">
    <location>
        <begin position="265"/>
        <end position="284"/>
    </location>
</feature>
<dbReference type="Proteomes" id="UP001188597">
    <property type="component" value="Unassembled WGS sequence"/>
</dbReference>
<evidence type="ECO:0000259" key="3">
    <source>
        <dbReference type="PROSITE" id="PS50144"/>
    </source>
</evidence>
<evidence type="ECO:0000256" key="1">
    <source>
        <dbReference type="SAM" id="MobiDB-lite"/>
    </source>
</evidence>